<evidence type="ECO:0000256" key="3">
    <source>
        <dbReference type="ARBA" id="ARBA00022692"/>
    </source>
</evidence>
<accession>A0AA37HQQ2</accession>
<dbReference type="GO" id="GO:0016020">
    <property type="term" value="C:membrane"/>
    <property type="evidence" value="ECO:0007669"/>
    <property type="project" value="UniProtKB-SubCell"/>
</dbReference>
<sequence>MKWVLAIAVIAVLAWLVFTYNGLVALRQRTAQAFGDIDVQLRQRHDLIPNLVEAVRGYAAHERQTLEAVVAARNAAMAARDPGETIRREDALQASLGRLIGLSEAYPDLKASTTFQALQGELAALEDKLAAARRFFNNAVAEYNAATAAVPAVFFAAALGLRPQPFFDLGAETRTALETPPTVRF</sequence>
<gene>
    <name evidence="6" type="primary">lemA</name>
    <name evidence="6" type="ORF">NBEOAGPD_3316</name>
</gene>
<proteinExistence type="inferred from homology"/>
<reference evidence="6" key="2">
    <citation type="submission" date="2021-08" db="EMBL/GenBank/DDBJ databases">
        <authorList>
            <person name="Tani A."/>
            <person name="Ola A."/>
            <person name="Ogura Y."/>
            <person name="Katsura K."/>
            <person name="Hayashi T."/>
        </authorList>
    </citation>
    <scope>NUCLEOTIDE SEQUENCE</scope>
    <source>
        <strain evidence="6">NBRC 103626</strain>
    </source>
</reference>
<name>A0AA37HQQ2_9HYPH</name>
<comment type="caution">
    <text evidence="6">The sequence shown here is derived from an EMBL/GenBank/DDBJ whole genome shotgun (WGS) entry which is preliminary data.</text>
</comment>
<reference evidence="6" key="1">
    <citation type="journal article" date="2016" name="Front. Microbiol.">
        <title>Genome Sequence of the Piezophilic, Mesophilic Sulfate-Reducing Bacterium Desulfovibrio indicus J2T.</title>
        <authorList>
            <person name="Cao J."/>
            <person name="Maignien L."/>
            <person name="Shao Z."/>
            <person name="Alain K."/>
            <person name="Jebbar M."/>
        </authorList>
    </citation>
    <scope>NUCLEOTIDE SEQUENCE</scope>
    <source>
        <strain evidence="6">NBRC 103626</strain>
    </source>
</reference>
<dbReference type="Gene3D" id="1.20.1440.20">
    <property type="entry name" value="LemA-like domain"/>
    <property type="match status" value="1"/>
</dbReference>
<comment type="similarity">
    <text evidence="2">Belongs to the LemA family.</text>
</comment>
<evidence type="ECO:0000313" key="7">
    <source>
        <dbReference type="Proteomes" id="UP001055108"/>
    </source>
</evidence>
<organism evidence="6 7">
    <name type="scientific">Methylobacterium gregans</name>
    <dbReference type="NCBI Taxonomy" id="374424"/>
    <lineage>
        <taxon>Bacteria</taxon>
        <taxon>Pseudomonadati</taxon>
        <taxon>Pseudomonadota</taxon>
        <taxon>Alphaproteobacteria</taxon>
        <taxon>Hyphomicrobiales</taxon>
        <taxon>Methylobacteriaceae</taxon>
        <taxon>Methylobacterium</taxon>
    </lineage>
</organism>
<dbReference type="AlphaFoldDB" id="A0AA37HQQ2"/>
<dbReference type="SUPFAM" id="SSF140478">
    <property type="entry name" value="LemA-like"/>
    <property type="match status" value="1"/>
</dbReference>
<dbReference type="InterPro" id="IPR023353">
    <property type="entry name" value="LemA-like_dom_sf"/>
</dbReference>
<keyword evidence="5" id="KW-0472">Membrane</keyword>
<keyword evidence="4" id="KW-1133">Transmembrane helix</keyword>
<protein>
    <submittedName>
        <fullName evidence="6">Protein LemA</fullName>
    </submittedName>
</protein>
<evidence type="ECO:0000256" key="2">
    <source>
        <dbReference type="ARBA" id="ARBA00008854"/>
    </source>
</evidence>
<dbReference type="RefSeq" id="WP_238303962.1">
    <property type="nucleotide sequence ID" value="NZ_BPQM01000082.1"/>
</dbReference>
<dbReference type="Proteomes" id="UP001055108">
    <property type="component" value="Unassembled WGS sequence"/>
</dbReference>
<keyword evidence="3" id="KW-0812">Transmembrane</keyword>
<dbReference type="InterPro" id="IPR007156">
    <property type="entry name" value="MamQ_LemA"/>
</dbReference>
<dbReference type="EMBL" id="BPQM01000082">
    <property type="protein sequence ID" value="GJD80080.1"/>
    <property type="molecule type" value="Genomic_DNA"/>
</dbReference>
<dbReference type="Pfam" id="PF04011">
    <property type="entry name" value="LemA"/>
    <property type="match status" value="1"/>
</dbReference>
<keyword evidence="7" id="KW-1185">Reference proteome</keyword>
<evidence type="ECO:0000256" key="5">
    <source>
        <dbReference type="ARBA" id="ARBA00023136"/>
    </source>
</evidence>
<evidence type="ECO:0000256" key="4">
    <source>
        <dbReference type="ARBA" id="ARBA00022989"/>
    </source>
</evidence>
<evidence type="ECO:0000256" key="1">
    <source>
        <dbReference type="ARBA" id="ARBA00004167"/>
    </source>
</evidence>
<dbReference type="PANTHER" id="PTHR34478">
    <property type="entry name" value="PROTEIN LEMA"/>
    <property type="match status" value="1"/>
</dbReference>
<evidence type="ECO:0000313" key="6">
    <source>
        <dbReference type="EMBL" id="GJD80080.1"/>
    </source>
</evidence>
<dbReference type="PANTHER" id="PTHR34478:SF1">
    <property type="entry name" value="PROTEIN LEMA"/>
    <property type="match status" value="1"/>
</dbReference>
<comment type="subcellular location">
    <subcellularLocation>
        <location evidence="1">Membrane</location>
        <topology evidence="1">Single-pass membrane protein</topology>
    </subcellularLocation>
</comment>